<comment type="subcellular location">
    <subcellularLocation>
        <location evidence="1">Cytoplasm</location>
        <location evidence="1">Cytoskeleton</location>
    </subcellularLocation>
</comment>
<organism evidence="8 9">
    <name type="scientific">Camellia sinensis var. sinensis</name>
    <name type="common">China tea</name>
    <dbReference type="NCBI Taxonomy" id="542762"/>
    <lineage>
        <taxon>Eukaryota</taxon>
        <taxon>Viridiplantae</taxon>
        <taxon>Streptophyta</taxon>
        <taxon>Embryophyta</taxon>
        <taxon>Tracheophyta</taxon>
        <taxon>Spermatophyta</taxon>
        <taxon>Magnoliopsida</taxon>
        <taxon>eudicotyledons</taxon>
        <taxon>Gunneridae</taxon>
        <taxon>Pentapetalae</taxon>
        <taxon>asterids</taxon>
        <taxon>Ericales</taxon>
        <taxon>Theaceae</taxon>
        <taxon>Camellia</taxon>
    </lineage>
</organism>
<keyword evidence="3" id="KW-0963">Cytoplasm</keyword>
<evidence type="ECO:0000256" key="1">
    <source>
        <dbReference type="ARBA" id="ARBA00004245"/>
    </source>
</evidence>
<evidence type="ECO:0000256" key="5">
    <source>
        <dbReference type="ARBA" id="ARBA00023212"/>
    </source>
</evidence>
<keyword evidence="4" id="KW-0493">Microtubule</keyword>
<evidence type="ECO:0000256" key="4">
    <source>
        <dbReference type="ARBA" id="ARBA00022701"/>
    </source>
</evidence>
<evidence type="ECO:0000256" key="3">
    <source>
        <dbReference type="ARBA" id="ARBA00022490"/>
    </source>
</evidence>
<feature type="compositionally biased region" description="Basic and acidic residues" evidence="6">
    <location>
        <begin position="139"/>
        <end position="152"/>
    </location>
</feature>
<protein>
    <recommendedName>
        <fullName evidence="7">TPX2 C-terminal domain-containing protein</fullName>
    </recommendedName>
</protein>
<feature type="region of interest" description="Disordered" evidence="6">
    <location>
        <begin position="106"/>
        <end position="152"/>
    </location>
</feature>
<reference evidence="8 9" key="1">
    <citation type="journal article" date="2018" name="Proc. Natl. Acad. Sci. U.S.A.">
        <title>Draft genome sequence of Camellia sinensis var. sinensis provides insights into the evolution of the tea genome and tea quality.</title>
        <authorList>
            <person name="Wei C."/>
            <person name="Yang H."/>
            <person name="Wang S."/>
            <person name="Zhao J."/>
            <person name="Liu C."/>
            <person name="Gao L."/>
            <person name="Xia E."/>
            <person name="Lu Y."/>
            <person name="Tai Y."/>
            <person name="She G."/>
            <person name="Sun J."/>
            <person name="Cao H."/>
            <person name="Tong W."/>
            <person name="Gao Q."/>
            <person name="Li Y."/>
            <person name="Deng W."/>
            <person name="Jiang X."/>
            <person name="Wang W."/>
            <person name="Chen Q."/>
            <person name="Zhang S."/>
            <person name="Li H."/>
            <person name="Wu J."/>
            <person name="Wang P."/>
            <person name="Li P."/>
            <person name="Shi C."/>
            <person name="Zheng F."/>
            <person name="Jian J."/>
            <person name="Huang B."/>
            <person name="Shan D."/>
            <person name="Shi M."/>
            <person name="Fang C."/>
            <person name="Yue Y."/>
            <person name="Li F."/>
            <person name="Li D."/>
            <person name="Wei S."/>
            <person name="Han B."/>
            <person name="Jiang C."/>
            <person name="Yin Y."/>
            <person name="Xia T."/>
            <person name="Zhang Z."/>
            <person name="Bennetzen J.L."/>
            <person name="Zhao S."/>
            <person name="Wan X."/>
        </authorList>
    </citation>
    <scope>NUCLEOTIDE SEQUENCE [LARGE SCALE GENOMIC DNA]</scope>
    <source>
        <strain evidence="9">cv. Shuchazao</strain>
        <tissue evidence="8">Leaf</tissue>
    </source>
</reference>
<accession>A0A4S4E4G9</accession>
<evidence type="ECO:0000313" key="8">
    <source>
        <dbReference type="EMBL" id="THG10818.1"/>
    </source>
</evidence>
<evidence type="ECO:0000259" key="7">
    <source>
        <dbReference type="Pfam" id="PF06886"/>
    </source>
</evidence>
<dbReference type="Pfam" id="PF06886">
    <property type="entry name" value="TPX2"/>
    <property type="match status" value="1"/>
</dbReference>
<feature type="compositionally biased region" description="Polar residues" evidence="6">
    <location>
        <begin position="485"/>
        <end position="494"/>
    </location>
</feature>
<dbReference type="EMBL" id="SDRB02007672">
    <property type="protein sequence ID" value="THG10818.1"/>
    <property type="molecule type" value="Genomic_DNA"/>
</dbReference>
<feature type="compositionally biased region" description="Polar residues" evidence="6">
    <location>
        <begin position="125"/>
        <end position="138"/>
    </location>
</feature>
<dbReference type="GO" id="GO:0005874">
    <property type="term" value="C:microtubule"/>
    <property type="evidence" value="ECO:0007669"/>
    <property type="project" value="UniProtKB-KW"/>
</dbReference>
<evidence type="ECO:0000256" key="2">
    <source>
        <dbReference type="ARBA" id="ARBA00005885"/>
    </source>
</evidence>
<dbReference type="PANTHER" id="PTHR34199">
    <property type="entry name" value="NUMOD3 MOTIF FAMILY PROTEIN, EXPRESSED"/>
    <property type="match status" value="1"/>
</dbReference>
<keyword evidence="5" id="KW-0206">Cytoskeleton</keyword>
<evidence type="ECO:0000256" key="6">
    <source>
        <dbReference type="SAM" id="MobiDB-lite"/>
    </source>
</evidence>
<dbReference type="Proteomes" id="UP000306102">
    <property type="component" value="Unassembled WGS sequence"/>
</dbReference>
<comment type="caution">
    <text evidence="8">The sequence shown here is derived from an EMBL/GenBank/DDBJ whole genome shotgun (WGS) entry which is preliminary data.</text>
</comment>
<dbReference type="AlphaFoldDB" id="A0A4S4E4G9"/>
<keyword evidence="9" id="KW-1185">Reference proteome</keyword>
<dbReference type="PANTHER" id="PTHR34199:SF2">
    <property type="entry name" value="NUMOD3 MOTIF FAMILY PROTEIN, EXPRESSED"/>
    <property type="match status" value="1"/>
</dbReference>
<dbReference type="InterPro" id="IPR027329">
    <property type="entry name" value="TPX2_C"/>
</dbReference>
<feature type="region of interest" description="Disordered" evidence="6">
    <location>
        <begin position="456"/>
        <end position="515"/>
    </location>
</feature>
<proteinExistence type="inferred from homology"/>
<sequence>MGESPTCLVRSFSQPAGTTSTEPEEGDPYCALTTSISFRRFMLESLACEKWSCFSNNQYLEEAKKSSKPGLVAQRKAYFEALYNRNGAKKPAALLEEQNAACNEPNVMEETSRDSSNPPRIPTRASANGLSVHSSTAPQEERRRSKPVDDCSVSRRIADGKSHGIEDFVLHTRNNSSKKVPKVLLVLCFWHKFFEKLEEKTNAKILVSGRRIADGKSHRIDHLKTLGVFGPKARPPTVPASFSLRCEERAAKRKEASPDPFTPYIFAFFQKLEEKRNAKEANKVYLQAKNKQISRTQPMQVKMKLVNLGHAQSEETRMKIGNGMRMGWERRREKLKLQETCYFEWQNLIAEASRKGFVEASRKGFVGEEEKQWDSYKILDEQLEQEWLESVEQSRKMARPKGSKRAPNSLEQRRKISEAISAKWADPARAYVAFSAENAYRDRVCTALYKYHGTPVGVERKPKRRPSSEGQPRTQNPTKKKANDTDNSTGNVTESQKRRTRLRSNMPLFKDPLASSKLEMIKNIRAERAAAENKKTEAIERAK</sequence>
<feature type="region of interest" description="Disordered" evidence="6">
    <location>
        <begin position="391"/>
        <end position="412"/>
    </location>
</feature>
<feature type="domain" description="TPX2 C-terminal" evidence="7">
    <location>
        <begin position="242"/>
        <end position="297"/>
    </location>
</feature>
<evidence type="ECO:0000313" key="9">
    <source>
        <dbReference type="Proteomes" id="UP000306102"/>
    </source>
</evidence>
<comment type="similarity">
    <text evidence="2">Belongs to the TPX2 family.</text>
</comment>
<feature type="compositionally biased region" description="Polar residues" evidence="6">
    <location>
        <begin position="468"/>
        <end position="477"/>
    </location>
</feature>
<gene>
    <name evidence="8" type="ORF">TEA_002101</name>
</gene>
<dbReference type="STRING" id="542762.A0A4S4E4G9"/>
<name>A0A4S4E4G9_CAMSN</name>